<dbReference type="PANTHER" id="PTHR24134:SF9">
    <property type="entry name" value="ANKYRIN REPEAT AND SOCS BOX PROTEIN 8"/>
    <property type="match status" value="1"/>
</dbReference>
<dbReference type="Pfam" id="PF13637">
    <property type="entry name" value="Ank_4"/>
    <property type="match status" value="1"/>
</dbReference>
<dbReference type="InterPro" id="IPR036047">
    <property type="entry name" value="F-box-like_dom_sf"/>
</dbReference>
<feature type="repeat" description="ANK" evidence="3">
    <location>
        <begin position="163"/>
        <end position="195"/>
    </location>
</feature>
<keyword evidence="1" id="KW-0677">Repeat</keyword>
<dbReference type="PROSITE" id="PS50181">
    <property type="entry name" value="FBOX"/>
    <property type="match status" value="1"/>
</dbReference>
<dbReference type="PROSITE" id="PS50088">
    <property type="entry name" value="ANK_REPEAT"/>
    <property type="match status" value="3"/>
</dbReference>
<dbReference type="Pfam" id="PF12796">
    <property type="entry name" value="Ank_2"/>
    <property type="match status" value="1"/>
</dbReference>
<evidence type="ECO:0000313" key="5">
    <source>
        <dbReference type="EMBL" id="KAL2810045.1"/>
    </source>
</evidence>
<feature type="domain" description="F-box" evidence="4">
    <location>
        <begin position="1"/>
        <end position="45"/>
    </location>
</feature>
<dbReference type="InterPro" id="IPR036770">
    <property type="entry name" value="Ankyrin_rpt-contain_sf"/>
</dbReference>
<sequence length="403" mass="44942">MNLLDLPGELILSIAYYLNAKQLSRFSRTSRHVHPLVMPLLYRRNIKYSNASGVNKQLTPLEVGSRWGSFFRNMEADLEEYAHPSTLTDPSGLPLPISVKIRARDKVLSEFIKHGADINTLTEETRYGQKEPLLFHAAHQRELASVILLIKHGANPRVVSDYDKMTALHWAALGGCAKITRFLLCHGADVDISARDDEGRTPLHYAASYGHVAAIRILVEHGADINAQDEEGNTPLHLMMMNGKPAPDDWCIPALRVMFELGADTEVGLYEDGKKALHIAVLNQRDTDFMEVLLSEGEMDLNCRTVGGRTPLSCAIENGDKRIFKMLREAGADVGTRDEQGRSLLQIGLVDYDRAWDCLPTLLEKGLYNLDSDAGEGMTLLELLKQRDWVCTIKGRVEGLVLE</sequence>
<reference evidence="5 6" key="1">
    <citation type="submission" date="2024-07" db="EMBL/GenBank/DDBJ databases">
        <title>Section-level genome sequencing and comparative genomics of Aspergillus sections Usti and Cavernicolus.</title>
        <authorList>
            <consortium name="Lawrence Berkeley National Laboratory"/>
            <person name="Nybo J.L."/>
            <person name="Vesth T.C."/>
            <person name="Theobald S."/>
            <person name="Frisvad J.C."/>
            <person name="Larsen T.O."/>
            <person name="Kjaerboelling I."/>
            <person name="Rothschild-Mancinelli K."/>
            <person name="Lyhne E.K."/>
            <person name="Kogle M.E."/>
            <person name="Barry K."/>
            <person name="Clum A."/>
            <person name="Na H."/>
            <person name="Ledsgaard L."/>
            <person name="Lin J."/>
            <person name="Lipzen A."/>
            <person name="Kuo A."/>
            <person name="Riley R."/>
            <person name="Mondo S."/>
            <person name="Labutti K."/>
            <person name="Haridas S."/>
            <person name="Pangalinan J."/>
            <person name="Salamov A.A."/>
            <person name="Simmons B.A."/>
            <person name="Magnuson J.K."/>
            <person name="Chen J."/>
            <person name="Drula E."/>
            <person name="Henrissat B."/>
            <person name="Wiebenga A."/>
            <person name="Lubbers R.J."/>
            <person name="Gomes A.C."/>
            <person name="Makela M.R."/>
            <person name="Stajich J."/>
            <person name="Grigoriev I.V."/>
            <person name="Mortensen U.H."/>
            <person name="De Vries R.P."/>
            <person name="Baker S.E."/>
            <person name="Andersen M.R."/>
        </authorList>
    </citation>
    <scope>NUCLEOTIDE SEQUENCE [LARGE SCALE GENOMIC DNA]</scope>
    <source>
        <strain evidence="5 6">CBS 588.65</strain>
    </source>
</reference>
<proteinExistence type="predicted"/>
<evidence type="ECO:0000256" key="2">
    <source>
        <dbReference type="ARBA" id="ARBA00023043"/>
    </source>
</evidence>
<dbReference type="SUPFAM" id="SSF81383">
    <property type="entry name" value="F-box domain"/>
    <property type="match status" value="1"/>
</dbReference>
<organism evidence="5 6">
    <name type="scientific">Aspergillus granulosus</name>
    <dbReference type="NCBI Taxonomy" id="176169"/>
    <lineage>
        <taxon>Eukaryota</taxon>
        <taxon>Fungi</taxon>
        <taxon>Dikarya</taxon>
        <taxon>Ascomycota</taxon>
        <taxon>Pezizomycotina</taxon>
        <taxon>Eurotiomycetes</taxon>
        <taxon>Eurotiomycetidae</taxon>
        <taxon>Eurotiales</taxon>
        <taxon>Aspergillaceae</taxon>
        <taxon>Aspergillus</taxon>
        <taxon>Aspergillus subgen. Nidulantes</taxon>
    </lineage>
</organism>
<dbReference type="CDD" id="cd09917">
    <property type="entry name" value="F-box_SF"/>
    <property type="match status" value="1"/>
</dbReference>
<dbReference type="InterPro" id="IPR002110">
    <property type="entry name" value="Ankyrin_rpt"/>
</dbReference>
<feature type="repeat" description="ANK" evidence="3">
    <location>
        <begin position="307"/>
        <end position="339"/>
    </location>
</feature>
<evidence type="ECO:0000256" key="1">
    <source>
        <dbReference type="ARBA" id="ARBA00022737"/>
    </source>
</evidence>
<dbReference type="Gene3D" id="1.25.40.20">
    <property type="entry name" value="Ankyrin repeat-containing domain"/>
    <property type="match status" value="3"/>
</dbReference>
<gene>
    <name evidence="5" type="ORF">BJX63DRAFT_434684</name>
</gene>
<dbReference type="Proteomes" id="UP001610334">
    <property type="component" value="Unassembled WGS sequence"/>
</dbReference>
<dbReference type="PROSITE" id="PS50297">
    <property type="entry name" value="ANK_REP_REGION"/>
    <property type="match status" value="3"/>
</dbReference>
<evidence type="ECO:0000313" key="6">
    <source>
        <dbReference type="Proteomes" id="UP001610334"/>
    </source>
</evidence>
<dbReference type="InterPro" id="IPR001810">
    <property type="entry name" value="F-box_dom"/>
</dbReference>
<dbReference type="EMBL" id="JBFXLT010000078">
    <property type="protein sequence ID" value="KAL2810045.1"/>
    <property type="molecule type" value="Genomic_DNA"/>
</dbReference>
<keyword evidence="2 3" id="KW-0040">ANK repeat</keyword>
<protein>
    <submittedName>
        <fullName evidence="5">Ankyrin repeat-containing domain protein</fullName>
    </submittedName>
</protein>
<name>A0ABR4H408_9EURO</name>
<dbReference type="PRINTS" id="PR01415">
    <property type="entry name" value="ANKYRIN"/>
</dbReference>
<dbReference type="SMART" id="SM00248">
    <property type="entry name" value="ANK"/>
    <property type="match status" value="6"/>
</dbReference>
<accession>A0ABR4H408</accession>
<dbReference type="PANTHER" id="PTHR24134">
    <property type="entry name" value="ANKYRIN REPEAT-CONTAINING PROTEIN DDB_G0279043"/>
    <property type="match status" value="1"/>
</dbReference>
<feature type="repeat" description="ANK" evidence="3">
    <location>
        <begin position="198"/>
        <end position="230"/>
    </location>
</feature>
<dbReference type="SUPFAM" id="SSF48403">
    <property type="entry name" value="Ankyrin repeat"/>
    <property type="match status" value="1"/>
</dbReference>
<dbReference type="Pfam" id="PF13857">
    <property type="entry name" value="Ank_5"/>
    <property type="match status" value="1"/>
</dbReference>
<evidence type="ECO:0000256" key="3">
    <source>
        <dbReference type="PROSITE-ProRule" id="PRU00023"/>
    </source>
</evidence>
<comment type="caution">
    <text evidence="5">The sequence shown here is derived from an EMBL/GenBank/DDBJ whole genome shotgun (WGS) entry which is preliminary data.</text>
</comment>
<evidence type="ECO:0000259" key="4">
    <source>
        <dbReference type="PROSITE" id="PS50181"/>
    </source>
</evidence>
<keyword evidence="6" id="KW-1185">Reference proteome</keyword>